<evidence type="ECO:0000313" key="2">
    <source>
        <dbReference type="EMBL" id="GFS37695.1"/>
    </source>
</evidence>
<feature type="region of interest" description="Disordered" evidence="1">
    <location>
        <begin position="1"/>
        <end position="29"/>
    </location>
</feature>
<gene>
    <name evidence="2" type="ORF">Acr_00g0053490</name>
</gene>
<evidence type="ECO:0000256" key="1">
    <source>
        <dbReference type="SAM" id="MobiDB-lite"/>
    </source>
</evidence>
<reference evidence="3" key="1">
    <citation type="submission" date="2019-07" db="EMBL/GenBank/DDBJ databases">
        <title>De Novo Assembly of kiwifruit Actinidia rufa.</title>
        <authorList>
            <person name="Sugita-Konishi S."/>
            <person name="Sato K."/>
            <person name="Mori E."/>
            <person name="Abe Y."/>
            <person name="Kisaki G."/>
            <person name="Hamano K."/>
            <person name="Suezawa K."/>
            <person name="Otani M."/>
            <person name="Fukuda T."/>
            <person name="Manabe T."/>
            <person name="Gomi K."/>
            <person name="Tabuchi M."/>
            <person name="Akimitsu K."/>
            <person name="Kataoka I."/>
        </authorList>
    </citation>
    <scope>NUCLEOTIDE SEQUENCE [LARGE SCALE GENOMIC DNA]</scope>
    <source>
        <strain evidence="3">cv. Fuchu</strain>
    </source>
</reference>
<protein>
    <submittedName>
        <fullName evidence="2">Uncharacterized protein</fullName>
    </submittedName>
</protein>
<feature type="compositionally biased region" description="Basic and acidic residues" evidence="1">
    <location>
        <begin position="312"/>
        <end position="330"/>
    </location>
</feature>
<proteinExistence type="predicted"/>
<feature type="compositionally biased region" description="Basic and acidic residues" evidence="1">
    <location>
        <begin position="10"/>
        <end position="20"/>
    </location>
</feature>
<dbReference type="OrthoDB" id="1740536at2759"/>
<feature type="region of interest" description="Disordered" evidence="1">
    <location>
        <begin position="77"/>
        <end position="171"/>
    </location>
</feature>
<sequence>MGSHSSNHTNSRETREEASHAPKTPWCRGGKLLEDAQRVAKATSGQKPGRLLPGGADSRDIIIERLQRQLAELTQLMVNSRPTRSGREGEARPSWPKNKVLTQNPQEGQSKKKDKTHVSMDKRTVAMSKQRRTLDRTKMEVDLRDTRNAKRNKEEDLSSKLDGRRGTGAGERVPTVSMARVAPNEPREAVPRYQTPFSQHIEGLDPSKKFTPSRFTLYDGKSDPRSHVSHVRQMMALWNHMDALMCWDLMSWVKIFARLEDDVKQAEKVTGTNSRSEGLFKKRRDNPIDFESWARQGINVVFKEQIHKLLARKSDPMGGDPKRRNQRERTVDEEEDRSLGTIHMIGGLHDLDLKNRIKGEILILRQILEVLLVHSSTKKLRKEAAELGSITFTKANLERVQHPHSDPLVIQLRMNNYDVRRILMAWEAQSR</sequence>
<dbReference type="Proteomes" id="UP000585474">
    <property type="component" value="Unassembled WGS sequence"/>
</dbReference>
<evidence type="ECO:0000313" key="3">
    <source>
        <dbReference type="Proteomes" id="UP000585474"/>
    </source>
</evidence>
<feature type="compositionally biased region" description="Basic and acidic residues" evidence="1">
    <location>
        <begin position="132"/>
        <end position="165"/>
    </location>
</feature>
<comment type="caution">
    <text evidence="2">The sequence shown here is derived from an EMBL/GenBank/DDBJ whole genome shotgun (WGS) entry which is preliminary data.</text>
</comment>
<feature type="region of interest" description="Disordered" evidence="1">
    <location>
        <begin position="312"/>
        <end position="336"/>
    </location>
</feature>
<name>A0A7J0DLC9_9ERIC</name>
<organism evidence="2 3">
    <name type="scientific">Actinidia rufa</name>
    <dbReference type="NCBI Taxonomy" id="165716"/>
    <lineage>
        <taxon>Eukaryota</taxon>
        <taxon>Viridiplantae</taxon>
        <taxon>Streptophyta</taxon>
        <taxon>Embryophyta</taxon>
        <taxon>Tracheophyta</taxon>
        <taxon>Spermatophyta</taxon>
        <taxon>Magnoliopsida</taxon>
        <taxon>eudicotyledons</taxon>
        <taxon>Gunneridae</taxon>
        <taxon>Pentapetalae</taxon>
        <taxon>asterids</taxon>
        <taxon>Ericales</taxon>
        <taxon>Actinidiaceae</taxon>
        <taxon>Actinidia</taxon>
    </lineage>
</organism>
<keyword evidence="3" id="KW-1185">Reference proteome</keyword>
<accession>A0A7J0DLC9</accession>
<dbReference type="AlphaFoldDB" id="A0A7J0DLC9"/>
<dbReference type="EMBL" id="BJWL01000286">
    <property type="protein sequence ID" value="GFS37695.1"/>
    <property type="molecule type" value="Genomic_DNA"/>
</dbReference>